<dbReference type="SUPFAM" id="SSF54826">
    <property type="entry name" value="Enolase N-terminal domain-like"/>
    <property type="match status" value="1"/>
</dbReference>
<dbReference type="InterPro" id="IPR029017">
    <property type="entry name" value="Enolase-like_N"/>
</dbReference>
<accession>A0A499USQ7</accession>
<name>A0A499USQ7_9ACTN</name>
<dbReference type="Gene3D" id="3.30.390.10">
    <property type="entry name" value="Enolase-like, N-terminal domain"/>
    <property type="match status" value="1"/>
</dbReference>
<feature type="compositionally biased region" description="Basic and acidic residues" evidence="1">
    <location>
        <begin position="45"/>
        <end position="54"/>
    </location>
</feature>
<gene>
    <name evidence="2" type="ORF">SSPO_077020</name>
</gene>
<proteinExistence type="predicted"/>
<dbReference type="Proteomes" id="UP000463951">
    <property type="component" value="Chromosome"/>
</dbReference>
<sequence length="85" mass="9241">MSLRPSVTELEVHDIRFPTSEQLDGSDAMNPDPDYSAAYVVLRTDAGRGRRPRDTASSSPSAAATMSPRPPSALSAPMWWAAPRR</sequence>
<dbReference type="AlphaFoldDB" id="A0A499USQ7"/>
<reference evidence="2 3" key="1">
    <citation type="journal article" date="2020" name="Int. J. Syst. Evol. Microbiol.">
        <title>Reclassification of Streptomyces castelarensis and Streptomyces sporoclivatus as later heterotypic synonyms of Streptomyces antimycoticus.</title>
        <authorList>
            <person name="Komaki H."/>
            <person name="Tamura T."/>
        </authorList>
    </citation>
    <scope>NUCLEOTIDE SEQUENCE [LARGE SCALE GENOMIC DNA]</scope>
    <source>
        <strain evidence="2 3">NBRC 100767</strain>
    </source>
</reference>
<feature type="region of interest" description="Disordered" evidence="1">
    <location>
        <begin position="1"/>
        <end position="32"/>
    </location>
</feature>
<evidence type="ECO:0000313" key="2">
    <source>
        <dbReference type="EMBL" id="BBJ44984.1"/>
    </source>
</evidence>
<protein>
    <recommendedName>
        <fullName evidence="4">Fuconate dehydratase</fullName>
    </recommendedName>
</protein>
<dbReference type="EMBL" id="AP019620">
    <property type="protein sequence ID" value="BBJ44984.1"/>
    <property type="molecule type" value="Genomic_DNA"/>
</dbReference>
<organism evidence="2 3">
    <name type="scientific">Streptomyces antimycoticus</name>
    <dbReference type="NCBI Taxonomy" id="68175"/>
    <lineage>
        <taxon>Bacteria</taxon>
        <taxon>Bacillati</taxon>
        <taxon>Actinomycetota</taxon>
        <taxon>Actinomycetes</taxon>
        <taxon>Kitasatosporales</taxon>
        <taxon>Streptomycetaceae</taxon>
        <taxon>Streptomyces</taxon>
        <taxon>Streptomyces violaceusniger group</taxon>
    </lineage>
</organism>
<evidence type="ECO:0000256" key="1">
    <source>
        <dbReference type="SAM" id="MobiDB-lite"/>
    </source>
</evidence>
<evidence type="ECO:0008006" key="4">
    <source>
        <dbReference type="Google" id="ProtNLM"/>
    </source>
</evidence>
<evidence type="ECO:0000313" key="3">
    <source>
        <dbReference type="Proteomes" id="UP000463951"/>
    </source>
</evidence>
<feature type="region of interest" description="Disordered" evidence="1">
    <location>
        <begin position="44"/>
        <end position="85"/>
    </location>
</feature>
<feature type="compositionally biased region" description="Low complexity" evidence="1">
    <location>
        <begin position="55"/>
        <end position="67"/>
    </location>
</feature>